<feature type="transmembrane region" description="Helical" evidence="1">
    <location>
        <begin position="191"/>
        <end position="221"/>
    </location>
</feature>
<dbReference type="PANTHER" id="PTHR38454:SF1">
    <property type="entry name" value="INTEGRAL MEMBRANE PROTEIN"/>
    <property type="match status" value="1"/>
</dbReference>
<feature type="transmembrane region" description="Helical" evidence="1">
    <location>
        <begin position="403"/>
        <end position="419"/>
    </location>
</feature>
<dbReference type="Pfam" id="PF09586">
    <property type="entry name" value="YfhO"/>
    <property type="match status" value="1"/>
</dbReference>
<keyword evidence="3" id="KW-1185">Reference proteome</keyword>
<dbReference type="Proteomes" id="UP001418796">
    <property type="component" value="Unassembled WGS sequence"/>
</dbReference>
<feature type="transmembrane region" description="Helical" evidence="1">
    <location>
        <begin position="7"/>
        <end position="26"/>
    </location>
</feature>
<feature type="transmembrane region" description="Helical" evidence="1">
    <location>
        <begin position="347"/>
        <end position="365"/>
    </location>
</feature>
<gene>
    <name evidence="2" type="ORF">MKY91_05325</name>
</gene>
<name>A0ABU9VFA7_9BACI</name>
<evidence type="ECO:0000313" key="3">
    <source>
        <dbReference type="Proteomes" id="UP001418796"/>
    </source>
</evidence>
<feature type="transmembrane region" description="Helical" evidence="1">
    <location>
        <begin position="842"/>
        <end position="863"/>
    </location>
</feature>
<evidence type="ECO:0000256" key="1">
    <source>
        <dbReference type="SAM" id="Phobius"/>
    </source>
</evidence>
<protein>
    <submittedName>
        <fullName evidence="2">YfhO family protein</fullName>
    </submittedName>
</protein>
<keyword evidence="1" id="KW-0812">Transmembrane</keyword>
<keyword evidence="1" id="KW-1133">Transmembrane helix</keyword>
<organism evidence="2 3">
    <name type="scientific">Alkalicoccobacillus gibsonii</name>
    <dbReference type="NCBI Taxonomy" id="79881"/>
    <lineage>
        <taxon>Bacteria</taxon>
        <taxon>Bacillati</taxon>
        <taxon>Bacillota</taxon>
        <taxon>Bacilli</taxon>
        <taxon>Bacillales</taxon>
        <taxon>Bacillaceae</taxon>
        <taxon>Alkalicoccobacillus</taxon>
    </lineage>
</organism>
<dbReference type="InterPro" id="IPR018580">
    <property type="entry name" value="Uncharacterised_YfhO"/>
</dbReference>
<dbReference type="EMBL" id="JBCITK010000001">
    <property type="protein sequence ID" value="MEN0642577.1"/>
    <property type="molecule type" value="Genomic_DNA"/>
</dbReference>
<dbReference type="PANTHER" id="PTHR38454">
    <property type="entry name" value="INTEGRAL MEMBRANE PROTEIN-RELATED"/>
    <property type="match status" value="1"/>
</dbReference>
<sequence>MKRKSTVWLLIFGSLAFAILAHFFFLKELSNGRFMVGPNDGLSQMVPFKHFLYQNYTSGEWFYSHDFGLGSGTFGQLAYYFSTNMVFLATVFFVWLMETFSFISSPDLLFWAQSSVIVSVFRMTIIILLSTAAFRTFKLGYLPAFAGALLYASSVMYYRHAAFWEFFADAYLWIPLLVIGMEKIIREKQPFWFILGLSLALFNNFYFAYMSCLFVAIYVLLRWFIRSSDDLATIREQVKYYIPSILISFAIGAISFVPAVYGFLNNYRPPFEDPIDWFSLHDNIFYTSRTLILPALFPLFVFIKSLYKDKMFRFFAILSLLYIVMHYIPIIASIFNGFSAPQNRFEYMGSFAIGGAVAVALSKVTQLPRKQMIASAIGTLLLFIIVYFTDRSLELSRVGMEEFFILVPIMLLAFVWVIWKRPRYAIGFLTTSVIATQLLLAYHYQDKQLSQAGNLTNSNETYITEEYQPDEQVELIHSVLNQDYDPLARLEWVIGGRSGRNNTGMVQGFPSVSSYSSVLNQHMLFFYYNDLQIDMKRESVSRYSGFGDRANLYSLLGGKYILFPKNQEIHVPYGFEPFEENESYVVYQNQNMLPFARVTSMVFSEEQMQDQPMLTREHAMLDGVILEKTVEDVASPSDSENFIQDVEFEAVGGSYEDGILTITDDRGGLDLQIPTSISDNEQSDLYVSFHLLNQSETAKLFKLEVNDYVTDRKSRESIYKTGVNDLTIRVPMDETISIRMRKGSYQLDQFSIYQENYEKLDEAVERAAESDATVSIDGRKMSFTVENTNANEYLTIPVPFEKGWTANVNGEKVPIEKANYAFMAVALEDGENEVTFSYYPPYFIESTAVTIAGLLLTAGWYVYRRRKQ</sequence>
<comment type="caution">
    <text evidence="2">The sequence shown here is derived from an EMBL/GenBank/DDBJ whole genome shotgun (WGS) entry which is preliminary data.</text>
</comment>
<feature type="transmembrane region" description="Helical" evidence="1">
    <location>
        <begin position="108"/>
        <end position="134"/>
    </location>
</feature>
<feature type="transmembrane region" description="Helical" evidence="1">
    <location>
        <begin position="77"/>
        <end position="96"/>
    </location>
</feature>
<reference evidence="2 3" key="1">
    <citation type="submission" date="2024-03" db="EMBL/GenBank/DDBJ databases">
        <title>Bacilli Hybrid Assemblies.</title>
        <authorList>
            <person name="Kovac J."/>
        </authorList>
    </citation>
    <scope>NUCLEOTIDE SEQUENCE [LARGE SCALE GENOMIC DNA]</scope>
    <source>
        <strain evidence="2 3">FSL R7-0666</strain>
    </source>
</reference>
<feature type="transmembrane region" description="Helical" evidence="1">
    <location>
        <begin position="284"/>
        <end position="303"/>
    </location>
</feature>
<feature type="transmembrane region" description="Helical" evidence="1">
    <location>
        <begin position="426"/>
        <end position="444"/>
    </location>
</feature>
<feature type="transmembrane region" description="Helical" evidence="1">
    <location>
        <begin position="241"/>
        <end position="264"/>
    </location>
</feature>
<dbReference type="RefSeq" id="WP_343129687.1">
    <property type="nucleotide sequence ID" value="NZ_JBCITK010000001.1"/>
</dbReference>
<feature type="transmembrane region" description="Helical" evidence="1">
    <location>
        <begin position="315"/>
        <end position="335"/>
    </location>
</feature>
<feature type="transmembrane region" description="Helical" evidence="1">
    <location>
        <begin position="166"/>
        <end position="185"/>
    </location>
</feature>
<feature type="transmembrane region" description="Helical" evidence="1">
    <location>
        <begin position="140"/>
        <end position="159"/>
    </location>
</feature>
<keyword evidence="1" id="KW-0472">Membrane</keyword>
<feature type="transmembrane region" description="Helical" evidence="1">
    <location>
        <begin position="372"/>
        <end position="388"/>
    </location>
</feature>
<accession>A0ABU9VFA7</accession>
<evidence type="ECO:0000313" key="2">
    <source>
        <dbReference type="EMBL" id="MEN0642577.1"/>
    </source>
</evidence>
<proteinExistence type="predicted"/>